<keyword evidence="2" id="KW-1185">Reference proteome</keyword>
<proteinExistence type="predicted"/>
<dbReference type="AlphaFoldDB" id="A0A1N7MR70"/>
<name>A0A1N7MR70_9BACT</name>
<evidence type="ECO:0000313" key="2">
    <source>
        <dbReference type="Proteomes" id="UP000186026"/>
    </source>
</evidence>
<dbReference type="Proteomes" id="UP000186026">
    <property type="component" value="Unassembled WGS sequence"/>
</dbReference>
<gene>
    <name evidence="1" type="ORF">SAMN05421761_10762</name>
</gene>
<dbReference type="RefSeq" id="WP_175606658.1">
    <property type="nucleotide sequence ID" value="NZ_FTOP01000007.1"/>
</dbReference>
<accession>A0A1N7MR70</accession>
<evidence type="ECO:0000313" key="1">
    <source>
        <dbReference type="EMBL" id="SIS88626.1"/>
    </source>
</evidence>
<reference evidence="2" key="1">
    <citation type="submission" date="2017-01" db="EMBL/GenBank/DDBJ databases">
        <authorList>
            <person name="Varghese N."/>
            <person name="Submissions S."/>
        </authorList>
    </citation>
    <scope>NUCLEOTIDE SEQUENCE [LARGE SCALE GENOMIC DNA]</scope>
    <source>
        <strain evidence="2">DSM 46698</strain>
    </source>
</reference>
<dbReference type="STRING" id="529505.SAMN05421761_10762"/>
<dbReference type="EMBL" id="FTOP01000007">
    <property type="protein sequence ID" value="SIS88626.1"/>
    <property type="molecule type" value="Genomic_DNA"/>
</dbReference>
<organism evidence="1 2">
    <name type="scientific">Belliella pelovolcani</name>
    <dbReference type="NCBI Taxonomy" id="529505"/>
    <lineage>
        <taxon>Bacteria</taxon>
        <taxon>Pseudomonadati</taxon>
        <taxon>Bacteroidota</taxon>
        <taxon>Cytophagia</taxon>
        <taxon>Cytophagales</taxon>
        <taxon>Cyclobacteriaceae</taxon>
        <taxon>Belliella</taxon>
    </lineage>
</organism>
<sequence>MKKIIRIIKPHFTSGHFKNQVLELTEEEIEKYIKPHNDFIYLDEEKEEIKPKKNKGKK</sequence>
<protein>
    <submittedName>
        <fullName evidence="1">Uncharacterized protein</fullName>
    </submittedName>
</protein>